<dbReference type="SUPFAM" id="SSF52540">
    <property type="entry name" value="P-loop containing nucleoside triphosphate hydrolases"/>
    <property type="match status" value="1"/>
</dbReference>
<dbReference type="Pfam" id="PF13374">
    <property type="entry name" value="TPR_10"/>
    <property type="match status" value="1"/>
</dbReference>
<accession>A0A8H6X406</accession>
<dbReference type="InterPro" id="IPR027417">
    <property type="entry name" value="P-loop_NTPase"/>
</dbReference>
<organism evidence="2 3">
    <name type="scientific">Mycena sanguinolenta</name>
    <dbReference type="NCBI Taxonomy" id="230812"/>
    <lineage>
        <taxon>Eukaryota</taxon>
        <taxon>Fungi</taxon>
        <taxon>Dikarya</taxon>
        <taxon>Basidiomycota</taxon>
        <taxon>Agaricomycotina</taxon>
        <taxon>Agaricomycetes</taxon>
        <taxon>Agaricomycetidae</taxon>
        <taxon>Agaricales</taxon>
        <taxon>Marasmiineae</taxon>
        <taxon>Mycenaceae</taxon>
        <taxon>Mycena</taxon>
    </lineage>
</organism>
<evidence type="ECO:0000313" key="2">
    <source>
        <dbReference type="EMBL" id="KAF7333619.1"/>
    </source>
</evidence>
<dbReference type="SUPFAM" id="SSF48452">
    <property type="entry name" value="TPR-like"/>
    <property type="match status" value="2"/>
</dbReference>
<proteinExistence type="predicted"/>
<dbReference type="PANTHER" id="PTHR46082:SF11">
    <property type="entry name" value="AAA+ ATPASE DOMAIN-CONTAINING PROTEIN-RELATED"/>
    <property type="match status" value="1"/>
</dbReference>
<name>A0A8H6X406_9AGAR</name>
<dbReference type="PRINTS" id="PR00381">
    <property type="entry name" value="KINESINLIGHT"/>
</dbReference>
<dbReference type="Gene3D" id="3.40.50.300">
    <property type="entry name" value="P-loop containing nucleotide triphosphate hydrolases"/>
    <property type="match status" value="1"/>
</dbReference>
<dbReference type="Pfam" id="PF13424">
    <property type="entry name" value="TPR_12"/>
    <property type="match status" value="3"/>
</dbReference>
<dbReference type="Proteomes" id="UP000623467">
    <property type="component" value="Unassembled WGS sequence"/>
</dbReference>
<protein>
    <submittedName>
        <fullName evidence="2">TPR-like protein</fullName>
    </submittedName>
</protein>
<feature type="region of interest" description="Disordered" evidence="1">
    <location>
        <begin position="1"/>
        <end position="71"/>
    </location>
</feature>
<evidence type="ECO:0000313" key="3">
    <source>
        <dbReference type="Proteomes" id="UP000623467"/>
    </source>
</evidence>
<dbReference type="SMART" id="SM00028">
    <property type="entry name" value="TPR"/>
    <property type="match status" value="4"/>
</dbReference>
<dbReference type="EMBL" id="JACAZH010000053">
    <property type="protein sequence ID" value="KAF7333619.1"/>
    <property type="molecule type" value="Genomic_DNA"/>
</dbReference>
<sequence>MSSTDSPDTSASQPSRKSRWNPFKSRASKSNSKPASVRSAGDNSSHEAVNVHISGGQGGGGGVGGLLGGGGGTGEGPTLHYNIKAEQITMNTTNMGSAIFHGRQAILDSMHRFFGQDIRKQKVYVLYGLGGAGKTQIALKFIEEWSQFTDQLFVDASSTNTIETGLTNIALTNQAGTSSQDGLMWLARKHEEWLLFLDNADDPTINLNYWFPKCNHGNIIITSRNHGARIHGAYSEVSNMEESDAVALLLKSALYEFSPTNVQLAAEIVKYTKAEVLKVAMQSLALIYDNMAQFEDAEKLHVVVLEKRKRLLGDDHLDTLHTMYCLAIIYDNLGRFEEAEKLYSLVLEKREKIYGDADLDVMYNLAFTYNNLGQFEKAEKLYVVVLEEEKKLFGDNHLKTLSTMHNLAGTYDNLGQVEEAEKLYLVVLEKRQKLLGDDHLDTLQTMHRLAFTYNNLGQFEEAEKLYVIVLEKRKKLLGDDHLDTLKTMHSLAITYDNLGQFEEAGKLKVVVLEKHRNLLGDDHQDTWNAMHNVAASYGNLGQFEKAEQLEVVVLEKRRKVLGDNHQETLRTMTNLVDTYENLGQTEKAEKLKAELLARGQKV</sequence>
<reference evidence="2" key="1">
    <citation type="submission" date="2020-05" db="EMBL/GenBank/DDBJ databases">
        <title>Mycena genomes resolve the evolution of fungal bioluminescence.</title>
        <authorList>
            <person name="Tsai I.J."/>
        </authorList>
    </citation>
    <scope>NUCLEOTIDE SEQUENCE</scope>
    <source>
        <strain evidence="2">160909Yilan</strain>
    </source>
</reference>
<dbReference type="InterPro" id="IPR053137">
    <property type="entry name" value="NLR-like"/>
</dbReference>
<feature type="compositionally biased region" description="Gly residues" evidence="1">
    <location>
        <begin position="55"/>
        <end position="71"/>
    </location>
</feature>
<dbReference type="InterPro" id="IPR019734">
    <property type="entry name" value="TPR_rpt"/>
</dbReference>
<evidence type="ECO:0000256" key="1">
    <source>
        <dbReference type="SAM" id="MobiDB-lite"/>
    </source>
</evidence>
<keyword evidence="3" id="KW-1185">Reference proteome</keyword>
<comment type="caution">
    <text evidence="2">The sequence shown here is derived from an EMBL/GenBank/DDBJ whole genome shotgun (WGS) entry which is preliminary data.</text>
</comment>
<gene>
    <name evidence="2" type="ORF">MSAN_02414100</name>
</gene>
<dbReference type="InterPro" id="IPR011990">
    <property type="entry name" value="TPR-like_helical_dom_sf"/>
</dbReference>
<dbReference type="Gene3D" id="1.25.40.10">
    <property type="entry name" value="Tetratricopeptide repeat domain"/>
    <property type="match status" value="2"/>
</dbReference>
<dbReference type="PANTHER" id="PTHR46082">
    <property type="entry name" value="ATP/GTP-BINDING PROTEIN-RELATED"/>
    <property type="match status" value="1"/>
</dbReference>
<feature type="compositionally biased region" description="Polar residues" evidence="1">
    <location>
        <begin position="1"/>
        <end position="15"/>
    </location>
</feature>
<dbReference type="AlphaFoldDB" id="A0A8H6X406"/>
<dbReference type="OrthoDB" id="539810at2759"/>